<dbReference type="OrthoDB" id="10001386at2"/>
<proteinExistence type="predicted"/>
<comment type="caution">
    <text evidence="1">The sequence shown here is derived from an EMBL/GenBank/DDBJ whole genome shotgun (WGS) entry which is preliminary data.</text>
</comment>
<gene>
    <name evidence="1" type="ORF">EHQ52_19740</name>
</gene>
<organism evidence="1 2">
    <name type="scientific">Leptospira koniambonensis</name>
    <dbReference type="NCBI Taxonomy" id="2484950"/>
    <lineage>
        <taxon>Bacteria</taxon>
        <taxon>Pseudomonadati</taxon>
        <taxon>Spirochaetota</taxon>
        <taxon>Spirochaetia</taxon>
        <taxon>Leptospirales</taxon>
        <taxon>Leptospiraceae</taxon>
        <taxon>Leptospira</taxon>
    </lineage>
</organism>
<evidence type="ECO:0000313" key="2">
    <source>
        <dbReference type="Proteomes" id="UP000297871"/>
    </source>
</evidence>
<name>A0A4R9J3A3_9LEPT</name>
<protein>
    <submittedName>
        <fullName evidence="1">Uncharacterized protein</fullName>
    </submittedName>
</protein>
<dbReference type="Proteomes" id="UP000297871">
    <property type="component" value="Unassembled WGS sequence"/>
</dbReference>
<reference evidence="1" key="1">
    <citation type="journal article" date="2019" name="PLoS Negl. Trop. Dis.">
        <title>Revisiting the worldwide diversity of Leptospira species in the environment.</title>
        <authorList>
            <person name="Vincent A.T."/>
            <person name="Schiettekatte O."/>
            <person name="Bourhy P."/>
            <person name="Veyrier F.J."/>
            <person name="Picardeau M."/>
        </authorList>
    </citation>
    <scope>NUCLEOTIDE SEQUENCE [LARGE SCALE GENOMIC DNA]</scope>
    <source>
        <strain evidence="1">201800265</strain>
    </source>
</reference>
<dbReference type="AlphaFoldDB" id="A0A4R9J3A3"/>
<dbReference type="RefSeq" id="WP_135617070.1">
    <property type="nucleotide sequence ID" value="NZ_RQFY01000012.1"/>
</dbReference>
<dbReference type="EMBL" id="RQFY01000012">
    <property type="protein sequence ID" value="TGL28496.1"/>
    <property type="molecule type" value="Genomic_DNA"/>
</dbReference>
<keyword evidence="2" id="KW-1185">Reference proteome</keyword>
<accession>A0A4R9J3A3</accession>
<evidence type="ECO:0000313" key="1">
    <source>
        <dbReference type="EMBL" id="TGL28496.1"/>
    </source>
</evidence>
<sequence length="172" mass="20147">MAYFTKGSLIFILLTTLILQCKDENTSKDGGNMTEEDLWFSKLPDLTSEEREIFQGVYEVEVGRAFAEEYAPDAKIQYSYINQCAYFEPNGKIFRIWYTNNDQEILFDVKRESDTRFVFKRGNKHFSARYSNKGWLTFILFKDPKSQTDLAKTNQSYEDCHEEQLNIFKSGG</sequence>